<evidence type="ECO:0000259" key="7">
    <source>
        <dbReference type="PROSITE" id="PS50011"/>
    </source>
</evidence>
<dbReference type="PROSITE" id="PS50011">
    <property type="entry name" value="PROTEIN_KINASE_DOM"/>
    <property type="match status" value="1"/>
</dbReference>
<keyword evidence="2 5" id="KW-0547">Nucleotide-binding</keyword>
<dbReference type="Gene3D" id="1.10.510.10">
    <property type="entry name" value="Transferase(Phosphotransferase) domain 1"/>
    <property type="match status" value="1"/>
</dbReference>
<keyword evidence="4 5" id="KW-0067">ATP-binding</keyword>
<dbReference type="InterPro" id="IPR008271">
    <property type="entry name" value="Ser/Thr_kinase_AS"/>
</dbReference>
<dbReference type="KEGG" id="gog:C1280_20275"/>
<feature type="compositionally biased region" description="Pro residues" evidence="6">
    <location>
        <begin position="449"/>
        <end position="471"/>
    </location>
</feature>
<gene>
    <name evidence="8" type="ORF">C1280_20275</name>
</gene>
<dbReference type="PROSITE" id="PS00108">
    <property type="entry name" value="PROTEIN_KINASE_ST"/>
    <property type="match status" value="1"/>
</dbReference>
<dbReference type="InterPro" id="IPR017441">
    <property type="entry name" value="Protein_kinase_ATP_BS"/>
</dbReference>
<organism evidence="8 9">
    <name type="scientific">Gemmata obscuriglobus</name>
    <dbReference type="NCBI Taxonomy" id="114"/>
    <lineage>
        <taxon>Bacteria</taxon>
        <taxon>Pseudomonadati</taxon>
        <taxon>Planctomycetota</taxon>
        <taxon>Planctomycetia</taxon>
        <taxon>Gemmatales</taxon>
        <taxon>Gemmataceae</taxon>
        <taxon>Gemmata</taxon>
    </lineage>
</organism>
<dbReference type="OrthoDB" id="6111975at2"/>
<dbReference type="GO" id="GO:0004674">
    <property type="term" value="F:protein serine/threonine kinase activity"/>
    <property type="evidence" value="ECO:0007669"/>
    <property type="project" value="TreeGrafter"/>
</dbReference>
<dbReference type="SMART" id="SM00220">
    <property type="entry name" value="S_TKc"/>
    <property type="match status" value="1"/>
</dbReference>
<feature type="region of interest" description="Disordered" evidence="6">
    <location>
        <begin position="369"/>
        <end position="396"/>
    </location>
</feature>
<evidence type="ECO:0000256" key="3">
    <source>
        <dbReference type="ARBA" id="ARBA00022777"/>
    </source>
</evidence>
<keyword evidence="9" id="KW-1185">Reference proteome</keyword>
<dbReference type="EMBL" id="CP025958">
    <property type="protein sequence ID" value="AWM39090.1"/>
    <property type="molecule type" value="Genomic_DNA"/>
</dbReference>
<evidence type="ECO:0000313" key="9">
    <source>
        <dbReference type="Proteomes" id="UP000245802"/>
    </source>
</evidence>
<evidence type="ECO:0000256" key="2">
    <source>
        <dbReference type="ARBA" id="ARBA00022741"/>
    </source>
</evidence>
<dbReference type="Proteomes" id="UP000245802">
    <property type="component" value="Chromosome"/>
</dbReference>
<dbReference type="Pfam" id="PF00069">
    <property type="entry name" value="Pkinase"/>
    <property type="match status" value="1"/>
</dbReference>
<evidence type="ECO:0000313" key="8">
    <source>
        <dbReference type="EMBL" id="AWM39090.1"/>
    </source>
</evidence>
<keyword evidence="1" id="KW-0808">Transferase</keyword>
<evidence type="ECO:0000256" key="6">
    <source>
        <dbReference type="SAM" id="MobiDB-lite"/>
    </source>
</evidence>
<feature type="binding site" evidence="5">
    <location>
        <position position="102"/>
    </location>
    <ligand>
        <name>ATP</name>
        <dbReference type="ChEBI" id="CHEBI:30616"/>
    </ligand>
</feature>
<dbReference type="PANTHER" id="PTHR43289:SF6">
    <property type="entry name" value="SERINE_THREONINE-PROTEIN KINASE NEKL-3"/>
    <property type="match status" value="1"/>
</dbReference>
<dbReference type="CDD" id="cd14014">
    <property type="entry name" value="STKc_PknB_like"/>
    <property type="match status" value="1"/>
</dbReference>
<protein>
    <recommendedName>
        <fullName evidence="7">Protein kinase domain-containing protein</fullName>
    </recommendedName>
</protein>
<evidence type="ECO:0000256" key="1">
    <source>
        <dbReference type="ARBA" id="ARBA00022679"/>
    </source>
</evidence>
<dbReference type="RefSeq" id="WP_010037048.1">
    <property type="nucleotide sequence ID" value="NZ_CP025958.1"/>
</dbReference>
<name>A0A2Z3HCV3_9BACT</name>
<evidence type="ECO:0000256" key="5">
    <source>
        <dbReference type="PROSITE-ProRule" id="PRU10141"/>
    </source>
</evidence>
<dbReference type="InterPro" id="IPR000719">
    <property type="entry name" value="Prot_kinase_dom"/>
</dbReference>
<dbReference type="Gene3D" id="3.30.200.20">
    <property type="entry name" value="Phosphorylase Kinase, domain 1"/>
    <property type="match status" value="1"/>
</dbReference>
<accession>A0A2Z3HCV3</accession>
<sequence>MPALSSTTEFIDLFRRSGIYQAGAFDDALAKVPDLPDDPARAATVFVQRGVLTRFQARLLLNGRSRGFRLGSYVIQDQLGQGGMGTVFLAEHTTLRRLAAVKVLTLPKDVDGTDLALERFLREARAAAALDHPNIVRVNDVANQDGIHYITLEYVDGVTLEQLLQKGGPVTPSRAVEYIAQAAAGLQHADERGFVHRDIKPANLILTRDQKTLKILDMGLARSFTKEEDKLTERLEHGAIAGTVDFIAPEQSLGAVNLDIRADIYSLGATFFTLLTGRPPFQGNTTQKLAQHQMKPAPDLTELDPTLPAELAAVVAKMLAKKPKDRYQTPADVIAALAPWLGQSRTNLPGAVLAPAHSGRIVEGGVPSARSTVRAGTAGTERRTTRRKKKAKPAEPQKKTLLIAAGALGALLVAVLVAVLASGGKKPEQASNVPAGNQPVTPSVTQPVNTPPRIGPSAPQNPQPAVKPPAGAPGELLYHIDFANLETSSLSAAVGEKVYTQRLGGQSLPLGWGINHHEPAAAAEFAIADFAGARALEVRRVRFERTEVVCKLDAVLSTPGVNESRTFRVEYQFDGPGLVQFGIKIDKVPYVRPVLEPLAPTSGGWRQAEFVFTRQTNDPVMFSCNISPDPKAPTAPTGAFRLRALDVWKGRAAAAPPAAPPAPAALANRFVGWKAGAVVYRSDLGEIEPFQVTKEGTKVQTGAPEQLPKGIRASCWKPAAVAEFRCESTGVSRALGVANLSDDKAGRIAFELEREMDLRLTPGKAYRVTVEYATQSGASGGLVVQAPGTTVRNVLQIPLTASDDSWKTVSGEFERRDGEPIRLSLENFTVGAEKVLSIRSIEVTELVKPD</sequence>
<keyword evidence="3" id="KW-0418">Kinase</keyword>
<dbReference type="InterPro" id="IPR011009">
    <property type="entry name" value="Kinase-like_dom_sf"/>
</dbReference>
<dbReference type="PROSITE" id="PS00107">
    <property type="entry name" value="PROTEIN_KINASE_ATP"/>
    <property type="match status" value="1"/>
</dbReference>
<feature type="compositionally biased region" description="Polar residues" evidence="6">
    <location>
        <begin position="429"/>
        <end position="448"/>
    </location>
</feature>
<evidence type="ECO:0000256" key="4">
    <source>
        <dbReference type="ARBA" id="ARBA00022840"/>
    </source>
</evidence>
<feature type="region of interest" description="Disordered" evidence="6">
    <location>
        <begin position="426"/>
        <end position="471"/>
    </location>
</feature>
<proteinExistence type="predicted"/>
<dbReference type="SUPFAM" id="SSF56112">
    <property type="entry name" value="Protein kinase-like (PK-like)"/>
    <property type="match status" value="1"/>
</dbReference>
<reference evidence="8 9" key="1">
    <citation type="submission" date="2018-01" db="EMBL/GenBank/DDBJ databases">
        <title>G. obscuriglobus.</title>
        <authorList>
            <person name="Franke J."/>
            <person name="Blomberg W."/>
            <person name="Selmecki A."/>
        </authorList>
    </citation>
    <scope>NUCLEOTIDE SEQUENCE [LARGE SCALE GENOMIC DNA]</scope>
    <source>
        <strain evidence="8 9">DSM 5831</strain>
    </source>
</reference>
<feature type="domain" description="Protein kinase" evidence="7">
    <location>
        <begin position="73"/>
        <end position="341"/>
    </location>
</feature>
<dbReference type="PANTHER" id="PTHR43289">
    <property type="entry name" value="MITOGEN-ACTIVATED PROTEIN KINASE KINASE KINASE 20-RELATED"/>
    <property type="match status" value="1"/>
</dbReference>
<dbReference type="AlphaFoldDB" id="A0A2Z3HCV3"/>
<dbReference type="GO" id="GO:0005524">
    <property type="term" value="F:ATP binding"/>
    <property type="evidence" value="ECO:0007669"/>
    <property type="project" value="UniProtKB-UniRule"/>
</dbReference>